<reference evidence="1 2" key="1">
    <citation type="submission" date="2017-05" db="EMBL/GenBank/DDBJ databases">
        <authorList>
            <person name="Varghese N."/>
            <person name="Submissions S."/>
        </authorList>
    </citation>
    <scope>NUCLEOTIDE SEQUENCE [LARGE SCALE GENOMIC DNA]</scope>
    <source>
        <strain evidence="1 2">DSM 29734</strain>
    </source>
</reference>
<comment type="caution">
    <text evidence="1">The sequence shown here is derived from an EMBL/GenBank/DDBJ whole genome shotgun (WGS) entry which is preliminary data.</text>
</comment>
<dbReference type="EMBL" id="FXTY01000003">
    <property type="protein sequence ID" value="SMP16084.1"/>
    <property type="molecule type" value="Genomic_DNA"/>
</dbReference>
<sequence>MPTTNTKKDRLDIKTARLVDQLKAVIAEQKSVEELRKVECQKAILATFEAWLTKAPDAVRFPVIQLLSETATKRNKALIEEFLDGLNVNETVDEEAEEKVEVLADKKMGDVPKSETKEV</sequence>
<protein>
    <submittedName>
        <fullName evidence="1">Uncharacterized protein</fullName>
    </submittedName>
</protein>
<evidence type="ECO:0000313" key="1">
    <source>
        <dbReference type="EMBL" id="SMP16084.1"/>
    </source>
</evidence>
<name>A0ABY1NR75_9RHOB</name>
<accession>A0ABY1NR75</accession>
<proteinExistence type="predicted"/>
<keyword evidence="2" id="KW-1185">Reference proteome</keyword>
<dbReference type="Proteomes" id="UP001157961">
    <property type="component" value="Unassembled WGS sequence"/>
</dbReference>
<gene>
    <name evidence="1" type="ORF">SAMN06265373_1037</name>
</gene>
<evidence type="ECO:0000313" key="2">
    <source>
        <dbReference type="Proteomes" id="UP001157961"/>
    </source>
</evidence>
<organism evidence="1 2">
    <name type="scientific">Shimia sagamensis</name>
    <dbReference type="NCBI Taxonomy" id="1566352"/>
    <lineage>
        <taxon>Bacteria</taxon>
        <taxon>Pseudomonadati</taxon>
        <taxon>Pseudomonadota</taxon>
        <taxon>Alphaproteobacteria</taxon>
        <taxon>Rhodobacterales</taxon>
        <taxon>Roseobacteraceae</taxon>
    </lineage>
</organism>
<dbReference type="RefSeq" id="WP_283425485.1">
    <property type="nucleotide sequence ID" value="NZ_FXTY01000003.1"/>
</dbReference>